<dbReference type="AlphaFoldDB" id="A0A150SK31"/>
<name>A0A150SK31_SORCE</name>
<evidence type="ECO:0000313" key="2">
    <source>
        <dbReference type="Proteomes" id="UP000075635"/>
    </source>
</evidence>
<dbReference type="EMBL" id="JEMB01000886">
    <property type="protein sequence ID" value="KYF92730.1"/>
    <property type="molecule type" value="Genomic_DNA"/>
</dbReference>
<reference evidence="1 2" key="1">
    <citation type="submission" date="2014-02" db="EMBL/GenBank/DDBJ databases">
        <title>The small core and large imbalanced accessory genome model reveals a collaborative survival strategy of Sorangium cellulosum strains in nature.</title>
        <authorList>
            <person name="Han K."/>
            <person name="Peng R."/>
            <person name="Blom J."/>
            <person name="Li Y.-Z."/>
        </authorList>
    </citation>
    <scope>NUCLEOTIDE SEQUENCE [LARGE SCALE GENOMIC DNA]</scope>
    <source>
        <strain evidence="1 2">So0011-07</strain>
    </source>
</reference>
<comment type="caution">
    <text evidence="1">The sequence shown here is derived from an EMBL/GenBank/DDBJ whole genome shotgun (WGS) entry which is preliminary data.</text>
</comment>
<organism evidence="1 2">
    <name type="scientific">Sorangium cellulosum</name>
    <name type="common">Polyangium cellulosum</name>
    <dbReference type="NCBI Taxonomy" id="56"/>
    <lineage>
        <taxon>Bacteria</taxon>
        <taxon>Pseudomonadati</taxon>
        <taxon>Myxococcota</taxon>
        <taxon>Polyangia</taxon>
        <taxon>Polyangiales</taxon>
        <taxon>Polyangiaceae</taxon>
        <taxon>Sorangium</taxon>
    </lineage>
</organism>
<sequence>MARIRPDRWERELRLRDIAALGSPALPPTEPSLPITSSADAIAWIPTRHRRALQAWAAAALVPIEERLAASSPRTLRSGASP</sequence>
<accession>A0A150SK31</accession>
<evidence type="ECO:0000313" key="1">
    <source>
        <dbReference type="EMBL" id="KYF92730.1"/>
    </source>
</evidence>
<dbReference type="Proteomes" id="UP000075635">
    <property type="component" value="Unassembled WGS sequence"/>
</dbReference>
<gene>
    <name evidence="1" type="ORF">BE17_47485</name>
</gene>
<protein>
    <submittedName>
        <fullName evidence="1">Uncharacterized protein</fullName>
    </submittedName>
</protein>
<proteinExistence type="predicted"/>